<sequence>MSLEQYRIYIEISPRAMRMSRTTLLPQHVPQKRRGALSRHDRNLVEIFRWPKGDNQLNIRDAEGTKHVQTPLSNCKWTSREACAYIECPRIRGIISIINIKKRAKEK</sequence>
<dbReference type="Proteomes" id="UP001497644">
    <property type="component" value="Chromosome 4"/>
</dbReference>
<accession>A0AAV2NVA7</accession>
<gene>
    <name evidence="1" type="ORF">LPLAT_LOCUS9379</name>
</gene>
<reference evidence="1" key="1">
    <citation type="submission" date="2024-04" db="EMBL/GenBank/DDBJ databases">
        <authorList>
            <consortium name="Molecular Ecology Group"/>
        </authorList>
    </citation>
    <scope>NUCLEOTIDE SEQUENCE</scope>
</reference>
<evidence type="ECO:0000313" key="1">
    <source>
        <dbReference type="EMBL" id="CAL1683699.1"/>
    </source>
</evidence>
<keyword evidence="2" id="KW-1185">Reference proteome</keyword>
<dbReference type="EMBL" id="OZ034827">
    <property type="protein sequence ID" value="CAL1683699.1"/>
    <property type="molecule type" value="Genomic_DNA"/>
</dbReference>
<organism evidence="1 2">
    <name type="scientific">Lasius platythorax</name>
    <dbReference type="NCBI Taxonomy" id="488582"/>
    <lineage>
        <taxon>Eukaryota</taxon>
        <taxon>Metazoa</taxon>
        <taxon>Ecdysozoa</taxon>
        <taxon>Arthropoda</taxon>
        <taxon>Hexapoda</taxon>
        <taxon>Insecta</taxon>
        <taxon>Pterygota</taxon>
        <taxon>Neoptera</taxon>
        <taxon>Endopterygota</taxon>
        <taxon>Hymenoptera</taxon>
        <taxon>Apocrita</taxon>
        <taxon>Aculeata</taxon>
        <taxon>Formicoidea</taxon>
        <taxon>Formicidae</taxon>
        <taxon>Formicinae</taxon>
        <taxon>Lasius</taxon>
        <taxon>Lasius</taxon>
    </lineage>
</organism>
<proteinExistence type="predicted"/>
<dbReference type="AlphaFoldDB" id="A0AAV2NVA7"/>
<evidence type="ECO:0000313" key="2">
    <source>
        <dbReference type="Proteomes" id="UP001497644"/>
    </source>
</evidence>
<name>A0AAV2NVA7_9HYME</name>
<protein>
    <submittedName>
        <fullName evidence="1">Uncharacterized protein</fullName>
    </submittedName>
</protein>